<dbReference type="HAMAP" id="MF_01848">
    <property type="entry name" value="23SrRNA_methyltr_F"/>
    <property type="match status" value="1"/>
</dbReference>
<accession>A0YBQ7</accession>
<proteinExistence type="inferred from homology"/>
<dbReference type="Pfam" id="PF05971">
    <property type="entry name" value="Methyltransf_10"/>
    <property type="match status" value="1"/>
</dbReference>
<dbReference type="EMBL" id="AAVT01000002">
    <property type="protein sequence ID" value="EAW31987.1"/>
    <property type="molecule type" value="Genomic_DNA"/>
</dbReference>
<organism evidence="8 9">
    <name type="scientific">marine gamma proteobacterium HTCC2143</name>
    <dbReference type="NCBI Taxonomy" id="247633"/>
    <lineage>
        <taxon>Bacteria</taxon>
        <taxon>Pseudomonadati</taxon>
        <taxon>Pseudomonadota</taxon>
        <taxon>Gammaproteobacteria</taxon>
        <taxon>Cellvibrionales</taxon>
        <taxon>Spongiibacteraceae</taxon>
        <taxon>BD1-7 clade</taxon>
    </lineage>
</organism>
<dbReference type="PANTHER" id="PTHR13393">
    <property type="entry name" value="SAM-DEPENDENT METHYLTRANSFERASE"/>
    <property type="match status" value="1"/>
</dbReference>
<dbReference type="PANTHER" id="PTHR13393:SF0">
    <property type="entry name" value="RNA N6-ADENOSINE-METHYLTRANSFERASE METTL16"/>
    <property type="match status" value="1"/>
</dbReference>
<dbReference type="InterPro" id="IPR010286">
    <property type="entry name" value="METTL16/RlmF"/>
</dbReference>
<dbReference type="GO" id="GO:0070475">
    <property type="term" value="P:rRNA base methylation"/>
    <property type="evidence" value="ECO:0007669"/>
    <property type="project" value="TreeGrafter"/>
</dbReference>
<evidence type="ECO:0000313" key="9">
    <source>
        <dbReference type="Proteomes" id="UP000004931"/>
    </source>
</evidence>
<feature type="region of interest" description="Disordered" evidence="7">
    <location>
        <begin position="227"/>
        <end position="249"/>
    </location>
</feature>
<keyword evidence="9" id="KW-1185">Reference proteome</keyword>
<comment type="similarity">
    <text evidence="6">Belongs to the methyltransferase superfamily. METTL16/RlmF family.</text>
</comment>
<dbReference type="InterPro" id="IPR016909">
    <property type="entry name" value="rRNA_lsu_MeTfrase_F"/>
</dbReference>
<evidence type="ECO:0000313" key="8">
    <source>
        <dbReference type="EMBL" id="EAW31987.1"/>
    </source>
</evidence>
<evidence type="ECO:0000256" key="7">
    <source>
        <dbReference type="SAM" id="MobiDB-lite"/>
    </source>
</evidence>
<comment type="subcellular location">
    <subcellularLocation>
        <location evidence="6">Cytoplasm</location>
    </subcellularLocation>
</comment>
<keyword evidence="5 6" id="KW-0949">S-adenosyl-L-methionine</keyword>
<comment type="caution">
    <text evidence="8">The sequence shown here is derived from an EMBL/GenBank/DDBJ whole genome shotgun (WGS) entry which is preliminary data.</text>
</comment>
<keyword evidence="1 6" id="KW-0963">Cytoplasm</keyword>
<dbReference type="EC" id="2.1.1.181" evidence="6"/>
<dbReference type="GO" id="GO:0005737">
    <property type="term" value="C:cytoplasm"/>
    <property type="evidence" value="ECO:0007669"/>
    <property type="project" value="UniProtKB-SubCell"/>
</dbReference>
<evidence type="ECO:0000256" key="3">
    <source>
        <dbReference type="ARBA" id="ARBA00022603"/>
    </source>
</evidence>
<comment type="catalytic activity">
    <reaction evidence="6">
        <text>adenosine(1618) in 23S rRNA + S-adenosyl-L-methionine = N(6)-methyladenosine(1618) in 23S rRNA + S-adenosyl-L-homocysteine + H(+)</text>
        <dbReference type="Rhea" id="RHEA:16497"/>
        <dbReference type="Rhea" id="RHEA-COMP:10229"/>
        <dbReference type="Rhea" id="RHEA-COMP:10231"/>
        <dbReference type="ChEBI" id="CHEBI:15378"/>
        <dbReference type="ChEBI" id="CHEBI:57856"/>
        <dbReference type="ChEBI" id="CHEBI:59789"/>
        <dbReference type="ChEBI" id="CHEBI:74411"/>
        <dbReference type="ChEBI" id="CHEBI:74449"/>
        <dbReference type="EC" id="2.1.1.181"/>
    </reaction>
</comment>
<evidence type="ECO:0000256" key="2">
    <source>
        <dbReference type="ARBA" id="ARBA00022552"/>
    </source>
</evidence>
<keyword evidence="2 6" id="KW-0698">rRNA processing</keyword>
<reference evidence="8 9" key="1">
    <citation type="journal article" date="2010" name="J. Bacteriol.">
        <title>Genome sequence of the oligotrophic marine Gammaproteobacterium HTCC2143, isolated from the Oregon Coast.</title>
        <authorList>
            <person name="Oh H.M."/>
            <person name="Kang I."/>
            <person name="Ferriera S."/>
            <person name="Giovannoni S.J."/>
            <person name="Cho J.C."/>
        </authorList>
    </citation>
    <scope>NUCLEOTIDE SEQUENCE [LARGE SCALE GENOMIC DNA]</scope>
    <source>
        <strain evidence="8 9">HTCC2143</strain>
    </source>
</reference>
<evidence type="ECO:0000256" key="4">
    <source>
        <dbReference type="ARBA" id="ARBA00022679"/>
    </source>
</evidence>
<keyword evidence="3 6" id="KW-0489">Methyltransferase</keyword>
<name>A0YBQ7_9GAMM</name>
<dbReference type="NCBIfam" id="NF008725">
    <property type="entry name" value="PRK11727.1"/>
    <property type="match status" value="1"/>
</dbReference>
<dbReference type="Proteomes" id="UP000004931">
    <property type="component" value="Unassembled WGS sequence"/>
</dbReference>
<keyword evidence="4 6" id="KW-0808">Transferase</keyword>
<sequence>MTSKTSKKQGIKGLHPRNLHKQLYDFDSLKKVLPELSAAVSENSQGRLSIDFSNPHSVKLLNKALLRAFYQVEHWDIPAGYLCPPIPGRADYLHYLADILAESYPLRDRVKVSSTIPVGKKVTVMDIGMGANCVYPIIGTRHYGWSFIGTDIDPAAVSSAAMLVVSNSTLRGRIDCRLQANTQNIFRGVLSENERVDATLCNPPFHHSPEAAAEGSSRKINNLRANATRKSRPAGEKRQFAKSQQQTTTSRLNFGGQGAELWCAGGEVAFITQIIKESAGVADQCLWFTSLVSKKDNLAAIYRALKSVKPSLIKTIQMQQGQKLTRIVAWTFHSEKARRQWWL</sequence>
<dbReference type="Gene3D" id="3.40.50.150">
    <property type="entry name" value="Vaccinia Virus protein VP39"/>
    <property type="match status" value="1"/>
</dbReference>
<dbReference type="PIRSF" id="PIRSF029038">
    <property type="entry name" value="Mtase_YbiN_prd"/>
    <property type="match status" value="1"/>
</dbReference>
<dbReference type="InterPro" id="IPR029063">
    <property type="entry name" value="SAM-dependent_MTases_sf"/>
</dbReference>
<dbReference type="SUPFAM" id="SSF53335">
    <property type="entry name" value="S-adenosyl-L-methionine-dependent methyltransferases"/>
    <property type="match status" value="1"/>
</dbReference>
<dbReference type="eggNOG" id="COG3129">
    <property type="taxonomic scope" value="Bacteria"/>
</dbReference>
<gene>
    <name evidence="6" type="primary">rlmF</name>
    <name evidence="8" type="ORF">GP2143_06035</name>
</gene>
<evidence type="ECO:0000256" key="6">
    <source>
        <dbReference type="HAMAP-Rule" id="MF_01848"/>
    </source>
</evidence>
<comment type="function">
    <text evidence="6">Specifically methylates the adenine in position 1618 of 23S rRNA.</text>
</comment>
<protein>
    <recommendedName>
        <fullName evidence="6">Ribosomal RNA large subunit methyltransferase F</fullName>
        <ecNumber evidence="6">2.1.1.181</ecNumber>
    </recommendedName>
    <alternativeName>
        <fullName evidence="6">23S rRNA mA1618 methyltransferase</fullName>
    </alternativeName>
    <alternativeName>
        <fullName evidence="6">rRNA adenine N-6-methyltransferase</fullName>
    </alternativeName>
</protein>
<dbReference type="STRING" id="247633.GP2143_06035"/>
<evidence type="ECO:0000256" key="5">
    <source>
        <dbReference type="ARBA" id="ARBA00022691"/>
    </source>
</evidence>
<dbReference type="OrthoDB" id="1115728at2"/>
<dbReference type="GO" id="GO:0052907">
    <property type="term" value="F:23S rRNA (adenine(1618)-N(6))-methyltransferase activity"/>
    <property type="evidence" value="ECO:0007669"/>
    <property type="project" value="UniProtKB-EC"/>
</dbReference>
<dbReference type="AlphaFoldDB" id="A0YBQ7"/>
<evidence type="ECO:0000256" key="1">
    <source>
        <dbReference type="ARBA" id="ARBA00022490"/>
    </source>
</evidence>
<dbReference type="CDD" id="cd02440">
    <property type="entry name" value="AdoMet_MTases"/>
    <property type="match status" value="1"/>
</dbReference>